<evidence type="ECO:0000256" key="7">
    <source>
        <dbReference type="SAM" id="Phobius"/>
    </source>
</evidence>
<dbReference type="InterPro" id="IPR029510">
    <property type="entry name" value="Ald_DH_CS_GLU"/>
</dbReference>
<dbReference type="GO" id="GO:0006081">
    <property type="term" value="P:aldehyde metabolic process"/>
    <property type="evidence" value="ECO:0007669"/>
    <property type="project" value="InterPro"/>
</dbReference>
<dbReference type="InterPro" id="IPR015590">
    <property type="entry name" value="Aldehyde_DH_dom"/>
</dbReference>
<evidence type="ECO:0000256" key="3">
    <source>
        <dbReference type="PIRNR" id="PIRNR036492"/>
    </source>
</evidence>
<evidence type="ECO:0000256" key="1">
    <source>
        <dbReference type="ARBA" id="ARBA00009986"/>
    </source>
</evidence>
<accession>A0A1G4INZ5</accession>
<evidence type="ECO:0000256" key="5">
    <source>
        <dbReference type="PROSITE-ProRule" id="PRU10007"/>
    </source>
</evidence>
<protein>
    <recommendedName>
        <fullName evidence="3">Aldehyde dehydrogenase</fullName>
    </recommendedName>
</protein>
<dbReference type="GO" id="GO:0005737">
    <property type="term" value="C:cytoplasm"/>
    <property type="evidence" value="ECO:0007669"/>
    <property type="project" value="TreeGrafter"/>
</dbReference>
<dbReference type="OrthoDB" id="440325at2759"/>
<dbReference type="InterPro" id="IPR016162">
    <property type="entry name" value="Ald_DH_N"/>
</dbReference>
<dbReference type="InterPro" id="IPR016161">
    <property type="entry name" value="Ald_DH/histidinol_DH"/>
</dbReference>
<dbReference type="SUPFAM" id="SSF53720">
    <property type="entry name" value="ALDH-like"/>
    <property type="match status" value="1"/>
</dbReference>
<evidence type="ECO:0000256" key="4">
    <source>
        <dbReference type="PIRSR" id="PIRSR036492-1"/>
    </source>
</evidence>
<evidence type="ECO:0000313" key="10">
    <source>
        <dbReference type="Proteomes" id="UP000191144"/>
    </source>
</evidence>
<keyword evidence="7" id="KW-1133">Transmembrane helix</keyword>
<keyword evidence="7" id="KW-0812">Transmembrane</keyword>
<feature type="transmembrane region" description="Helical" evidence="7">
    <location>
        <begin position="501"/>
        <end position="520"/>
    </location>
</feature>
<sequence>MSTSSLNYTPVDDIDDIVLSTKKAYQKRQWHLAETNNPKKEDLKLRLEQLQKLYYGLKDHEDEIVDALKKDFNRSRLETFVIELIPLYNHLLHLIENLPRHIEPEKISESGDLFKLSSVKVERISLGCVLVISPFNYPVLLALDPVAAAIGCGNSVILKPSEQTPAAAQVMEKILRAALSPSWVRVVHGAVNETSALIKNPNFDKIFYTGSTKVGRIVAQEAAKNLVPVTLELGGKSPVFITEHLAPAKLKAALSRVFFGAFSNSGQTCVAADYLLVHESHLAQVRKLTTEVLDEFWPTVDPSTINTSMIHEAAYKGAMEKLNATGGQKVRPTNVSDNLPNRCIAPTVVFDVGWDDSLMEAENFSPVLPVISYRDLNDVVAKVMQQHRNPLALYIFSQEQQEIDRIMTMIKSGGCVINDTMVHVIALDAPFGGIRESGQGNYHGFWSFSAFTHERTVVKQPFWIEFINGVRYPPFSARKLTLARAAMEKKPGFRRDGSKPWPLGKLVLMSFLVIFVARALHFMC</sequence>
<dbReference type="PANTHER" id="PTHR43570:SF16">
    <property type="entry name" value="ALDEHYDE DEHYDROGENASE TYPE III, ISOFORM Q"/>
    <property type="match status" value="1"/>
</dbReference>
<keyword evidence="10" id="KW-1185">Reference proteome</keyword>
<dbReference type="PIRSF" id="PIRSF036492">
    <property type="entry name" value="ALDH"/>
    <property type="match status" value="1"/>
</dbReference>
<evidence type="ECO:0000256" key="2">
    <source>
        <dbReference type="ARBA" id="ARBA00023002"/>
    </source>
</evidence>
<dbReference type="Gene3D" id="3.40.309.10">
    <property type="entry name" value="Aldehyde Dehydrogenase, Chain A, domain 2"/>
    <property type="match status" value="1"/>
</dbReference>
<feature type="active site" evidence="4 5">
    <location>
        <position position="232"/>
    </location>
</feature>
<dbReference type="Proteomes" id="UP000191144">
    <property type="component" value="Chromosome A"/>
</dbReference>
<keyword evidence="7" id="KW-0472">Membrane</keyword>
<keyword evidence="2 3" id="KW-0560">Oxidoreductase</keyword>
<dbReference type="PROSITE" id="PS00687">
    <property type="entry name" value="ALDEHYDE_DEHYDR_GLU"/>
    <property type="match status" value="1"/>
</dbReference>
<comment type="similarity">
    <text evidence="1 3 6">Belongs to the aldehyde dehydrogenase family.</text>
</comment>
<organism evidence="9 10">
    <name type="scientific">Lachancea meyersii CBS 8951</name>
    <dbReference type="NCBI Taxonomy" id="1266667"/>
    <lineage>
        <taxon>Eukaryota</taxon>
        <taxon>Fungi</taxon>
        <taxon>Dikarya</taxon>
        <taxon>Ascomycota</taxon>
        <taxon>Saccharomycotina</taxon>
        <taxon>Saccharomycetes</taxon>
        <taxon>Saccharomycetales</taxon>
        <taxon>Saccharomycetaceae</taxon>
        <taxon>Lachancea</taxon>
    </lineage>
</organism>
<reference evidence="10" key="1">
    <citation type="submission" date="2016-03" db="EMBL/GenBank/DDBJ databases">
        <authorList>
            <person name="Devillers Hugo."/>
        </authorList>
    </citation>
    <scope>NUCLEOTIDE SEQUENCE [LARGE SCALE GENOMIC DNA]</scope>
</reference>
<dbReference type="PROSITE" id="PS00070">
    <property type="entry name" value="ALDEHYDE_DEHYDR_CYS"/>
    <property type="match status" value="1"/>
</dbReference>
<dbReference type="AlphaFoldDB" id="A0A1G4INZ5"/>
<dbReference type="Gene3D" id="3.40.605.10">
    <property type="entry name" value="Aldehyde Dehydrogenase, Chain A, domain 1"/>
    <property type="match status" value="1"/>
</dbReference>
<evidence type="ECO:0000259" key="8">
    <source>
        <dbReference type="Pfam" id="PF00171"/>
    </source>
</evidence>
<feature type="active site" evidence="4">
    <location>
        <position position="269"/>
    </location>
</feature>
<dbReference type="InterPro" id="IPR012394">
    <property type="entry name" value="Aldehyde_DH_NAD(P)"/>
</dbReference>
<evidence type="ECO:0000313" key="9">
    <source>
        <dbReference type="EMBL" id="SCU78434.1"/>
    </source>
</evidence>
<dbReference type="EMBL" id="LT598483">
    <property type="protein sequence ID" value="SCU78434.1"/>
    <property type="molecule type" value="Genomic_DNA"/>
</dbReference>
<name>A0A1G4INZ5_9SACH</name>
<dbReference type="PANTHER" id="PTHR43570">
    <property type="entry name" value="ALDEHYDE DEHYDROGENASE"/>
    <property type="match status" value="1"/>
</dbReference>
<dbReference type="FunFam" id="3.40.605.10:FF:000004">
    <property type="entry name" value="Aldehyde dehydrogenase"/>
    <property type="match status" value="1"/>
</dbReference>
<dbReference type="InterPro" id="IPR016163">
    <property type="entry name" value="Ald_DH_C"/>
</dbReference>
<proteinExistence type="inferred from homology"/>
<dbReference type="GO" id="GO:0004029">
    <property type="term" value="F:aldehyde dehydrogenase (NAD+) activity"/>
    <property type="evidence" value="ECO:0007669"/>
    <property type="project" value="TreeGrafter"/>
</dbReference>
<dbReference type="InterPro" id="IPR016160">
    <property type="entry name" value="Ald_DH_CS_CYS"/>
</dbReference>
<gene>
    <name evidence="9" type="ORF">LAME_0A04478G</name>
</gene>
<evidence type="ECO:0000256" key="6">
    <source>
        <dbReference type="RuleBase" id="RU003345"/>
    </source>
</evidence>
<feature type="domain" description="Aldehyde dehydrogenase" evidence="8">
    <location>
        <begin position="39"/>
        <end position="457"/>
    </location>
</feature>
<dbReference type="Pfam" id="PF00171">
    <property type="entry name" value="Aldedh"/>
    <property type="match status" value="1"/>
</dbReference>